<protein>
    <submittedName>
        <fullName evidence="2">Uncharacterized protein</fullName>
    </submittedName>
</protein>
<keyword evidence="1" id="KW-0732">Signal</keyword>
<dbReference type="AlphaFoldDB" id="A0A8X6TQE7"/>
<feature type="signal peptide" evidence="1">
    <location>
        <begin position="1"/>
        <end position="21"/>
    </location>
</feature>
<dbReference type="EMBL" id="BMAW01062394">
    <property type="protein sequence ID" value="GFT35677.1"/>
    <property type="molecule type" value="Genomic_DNA"/>
</dbReference>
<reference evidence="2" key="1">
    <citation type="submission" date="2020-08" db="EMBL/GenBank/DDBJ databases">
        <title>Multicomponent nature underlies the extraordinary mechanical properties of spider dragline silk.</title>
        <authorList>
            <person name="Kono N."/>
            <person name="Nakamura H."/>
            <person name="Mori M."/>
            <person name="Yoshida Y."/>
            <person name="Ohtoshi R."/>
            <person name="Malay A.D."/>
            <person name="Moran D.A.P."/>
            <person name="Tomita M."/>
            <person name="Numata K."/>
            <person name="Arakawa K."/>
        </authorList>
    </citation>
    <scope>NUCLEOTIDE SEQUENCE</scope>
</reference>
<accession>A0A8X6TQE7</accession>
<evidence type="ECO:0000313" key="3">
    <source>
        <dbReference type="Proteomes" id="UP000887013"/>
    </source>
</evidence>
<evidence type="ECO:0000256" key="1">
    <source>
        <dbReference type="SAM" id="SignalP"/>
    </source>
</evidence>
<organism evidence="2 3">
    <name type="scientific">Nephila pilipes</name>
    <name type="common">Giant wood spider</name>
    <name type="synonym">Nephila maculata</name>
    <dbReference type="NCBI Taxonomy" id="299642"/>
    <lineage>
        <taxon>Eukaryota</taxon>
        <taxon>Metazoa</taxon>
        <taxon>Ecdysozoa</taxon>
        <taxon>Arthropoda</taxon>
        <taxon>Chelicerata</taxon>
        <taxon>Arachnida</taxon>
        <taxon>Araneae</taxon>
        <taxon>Araneomorphae</taxon>
        <taxon>Entelegynae</taxon>
        <taxon>Araneoidea</taxon>
        <taxon>Nephilidae</taxon>
        <taxon>Nephila</taxon>
    </lineage>
</organism>
<comment type="caution">
    <text evidence="2">The sequence shown here is derived from an EMBL/GenBank/DDBJ whole genome shotgun (WGS) entry which is preliminary data.</text>
</comment>
<dbReference type="Proteomes" id="UP000887013">
    <property type="component" value="Unassembled WGS sequence"/>
</dbReference>
<evidence type="ECO:0000313" key="2">
    <source>
        <dbReference type="EMBL" id="GFT35677.1"/>
    </source>
</evidence>
<proteinExistence type="predicted"/>
<feature type="chain" id="PRO_5036472888" evidence="1">
    <location>
        <begin position="22"/>
        <end position="104"/>
    </location>
</feature>
<gene>
    <name evidence="2" type="ORF">NPIL_407241</name>
</gene>
<feature type="non-terminal residue" evidence="2">
    <location>
        <position position="1"/>
    </location>
</feature>
<sequence length="104" mass="11295">FTASCGPRFVILFVRLRVSSGCGVKGARTRMQSSGLCPYRAIQSSIMGHSHGYVLTDTECGKECSQLTLKWSVILSWVGVTDYSGEKHMGCPGDIIIRLIGMGH</sequence>
<keyword evidence="3" id="KW-1185">Reference proteome</keyword>
<name>A0A8X6TQE7_NEPPI</name>